<dbReference type="InterPro" id="IPR007594">
    <property type="entry name" value="RFT1"/>
</dbReference>
<feature type="transmembrane region" description="Helical" evidence="9">
    <location>
        <begin position="75"/>
        <end position="103"/>
    </location>
</feature>
<dbReference type="Pfam" id="PF04506">
    <property type="entry name" value="Rft-1"/>
    <property type="match status" value="1"/>
</dbReference>
<reference evidence="10" key="1">
    <citation type="submission" date="2021-02" db="EMBL/GenBank/DDBJ databases">
        <authorList>
            <person name="Dougan E. K."/>
            <person name="Rhodes N."/>
            <person name="Thang M."/>
            <person name="Chan C."/>
        </authorList>
    </citation>
    <scope>NUCLEOTIDE SEQUENCE</scope>
</reference>
<evidence type="ECO:0000313" key="10">
    <source>
        <dbReference type="EMBL" id="CAE8717325.1"/>
    </source>
</evidence>
<evidence type="ECO:0000256" key="5">
    <source>
        <dbReference type="ARBA" id="ARBA00022824"/>
    </source>
</evidence>
<comment type="pathway">
    <text evidence="2">Protein modification; protein glycosylation.</text>
</comment>
<protein>
    <recommendedName>
        <fullName evidence="9">Protein RFT1 homolog</fullName>
    </recommendedName>
</protein>
<comment type="subcellular location">
    <subcellularLocation>
        <location evidence="1 9">Endoplasmic reticulum membrane</location>
        <topology evidence="1 9">Multi-pass membrane protein</topology>
    </subcellularLocation>
</comment>
<dbReference type="GO" id="GO:0006488">
    <property type="term" value="P:dolichol-linked oligosaccharide biosynthetic process"/>
    <property type="evidence" value="ECO:0007669"/>
    <property type="project" value="InterPro"/>
</dbReference>
<sequence length="213" mass="22781">VVLKLALTEGEKMLLLVLFSEREWGVFGLVSNLGSIVVRLLFAPTEEIAFSAFSAGSGSEEGGERRSSNLRLLRGLLLLQGGVGWVGLCFGPGFSGLAVRVLYGADWAASEAPSVLSAYCVLLFCMGLNGILEAFMYAQCSPSWVRTCNFWQVAISAILLGSAWAARSIGPAALVLANCLAMLLRSLLGAAFVRSHLQPSLAELRLQPVLRLF</sequence>
<feature type="transmembrane region" description="Helical" evidence="9">
    <location>
        <begin position="115"/>
        <end position="136"/>
    </location>
</feature>
<dbReference type="PANTHER" id="PTHR13117:SF5">
    <property type="entry name" value="PROTEIN RFT1 HOMOLOG"/>
    <property type="match status" value="1"/>
</dbReference>
<evidence type="ECO:0000256" key="6">
    <source>
        <dbReference type="ARBA" id="ARBA00022989"/>
    </source>
</evidence>
<keyword evidence="6 9" id="KW-1133">Transmembrane helix</keyword>
<feature type="transmembrane region" description="Helical" evidence="9">
    <location>
        <begin position="148"/>
        <end position="166"/>
    </location>
</feature>
<evidence type="ECO:0000256" key="8">
    <source>
        <dbReference type="ARBA" id="ARBA00045912"/>
    </source>
</evidence>
<keyword evidence="4 9" id="KW-0812">Transmembrane</keyword>
<accession>A0A813L0M5</accession>
<evidence type="ECO:0000313" key="11">
    <source>
        <dbReference type="Proteomes" id="UP000626109"/>
    </source>
</evidence>
<dbReference type="GO" id="GO:0034203">
    <property type="term" value="P:glycolipid translocation"/>
    <property type="evidence" value="ECO:0007669"/>
    <property type="project" value="TreeGrafter"/>
</dbReference>
<comment type="function">
    <text evidence="8 9">Intramembrane glycolipid transporter that operates in the biosynthetic pathway of dolichol-linked oligosaccharides, the glycan precursors employed in protein asparagine (N)-glycosylation. The sequential addition of sugars to dolichol pyrophosphate produces dolichol-linked oligosaccharides containing fourteen sugars, including two GlcNAcs, nine mannoses and three glucoses. Once assembled, the oligosaccharide is transferred from the lipid to nascent proteins by oligosaccharyltransferases. The assembly of dolichol-linked oligosaccharides begins on the cytosolic side of the endoplasmic reticulum membrane and finishes in its lumen. RFT1 could mediate the translocation of the cytosolically oriented intermediate DolPP-GlcNAc2Man5, produced by ALG11, into the ER lumen where dolichol-linked oligosaccharides assembly continues. However, the intramembrane lipid transporter activity could not be confirmed in vitro.</text>
</comment>
<comment type="caution">
    <text evidence="9">Lacks conserved residue(s) required for the propagation of feature annotation.</text>
</comment>
<keyword evidence="5" id="KW-0256">Endoplasmic reticulum</keyword>
<comment type="similarity">
    <text evidence="3 9">Belongs to the RFT1 family.</text>
</comment>
<evidence type="ECO:0000256" key="3">
    <source>
        <dbReference type="ARBA" id="ARBA00010288"/>
    </source>
</evidence>
<organism evidence="10 11">
    <name type="scientific">Polarella glacialis</name>
    <name type="common">Dinoflagellate</name>
    <dbReference type="NCBI Taxonomy" id="89957"/>
    <lineage>
        <taxon>Eukaryota</taxon>
        <taxon>Sar</taxon>
        <taxon>Alveolata</taxon>
        <taxon>Dinophyceae</taxon>
        <taxon>Suessiales</taxon>
        <taxon>Suessiaceae</taxon>
        <taxon>Polarella</taxon>
    </lineage>
</organism>
<keyword evidence="7 9" id="KW-0472">Membrane</keyword>
<evidence type="ECO:0000256" key="4">
    <source>
        <dbReference type="ARBA" id="ARBA00022692"/>
    </source>
</evidence>
<dbReference type="GO" id="GO:0005789">
    <property type="term" value="C:endoplasmic reticulum membrane"/>
    <property type="evidence" value="ECO:0007669"/>
    <property type="project" value="UniProtKB-SubCell"/>
</dbReference>
<dbReference type="AlphaFoldDB" id="A0A813L0M5"/>
<evidence type="ECO:0000256" key="1">
    <source>
        <dbReference type="ARBA" id="ARBA00004477"/>
    </source>
</evidence>
<feature type="non-terminal residue" evidence="10">
    <location>
        <position position="213"/>
    </location>
</feature>
<dbReference type="PANTHER" id="PTHR13117">
    <property type="entry name" value="ENDOPLASMIC RETICULUM MULTISPAN TRANSMEMBRANE PROTEIN-RELATED"/>
    <property type="match status" value="1"/>
</dbReference>
<evidence type="ECO:0000256" key="2">
    <source>
        <dbReference type="ARBA" id="ARBA00004922"/>
    </source>
</evidence>
<dbReference type="Proteomes" id="UP000626109">
    <property type="component" value="Unassembled WGS sequence"/>
</dbReference>
<evidence type="ECO:0000256" key="7">
    <source>
        <dbReference type="ARBA" id="ARBA00023136"/>
    </source>
</evidence>
<name>A0A813L0M5_POLGL</name>
<proteinExistence type="inferred from homology"/>
<gene>
    <name evidence="10" type="ORF">PGLA2088_LOCUS39488</name>
</gene>
<evidence type="ECO:0000256" key="9">
    <source>
        <dbReference type="RuleBase" id="RU365067"/>
    </source>
</evidence>
<dbReference type="EMBL" id="CAJNNW010033140">
    <property type="protein sequence ID" value="CAE8717325.1"/>
    <property type="molecule type" value="Genomic_DNA"/>
</dbReference>
<comment type="caution">
    <text evidence="10">The sequence shown here is derived from an EMBL/GenBank/DDBJ whole genome shotgun (WGS) entry which is preliminary data.</text>
</comment>